<reference evidence="3 4" key="1">
    <citation type="journal article" date="2010" name="Stand. Genomic Sci.">
        <title>Complete genome sequence of Spirochaeta smaragdinae type strain (SEBR 4228).</title>
        <authorList>
            <person name="Mavromatis K."/>
            <person name="Yasawong M."/>
            <person name="Chertkov O."/>
            <person name="Lapidus A."/>
            <person name="Lucas S."/>
            <person name="Nolan M."/>
            <person name="Del Rio T.G."/>
            <person name="Tice H."/>
            <person name="Cheng J.F."/>
            <person name="Pitluck S."/>
            <person name="Liolios K."/>
            <person name="Ivanova N."/>
            <person name="Tapia R."/>
            <person name="Han C."/>
            <person name="Bruce D."/>
            <person name="Goodwin L."/>
            <person name="Pati A."/>
            <person name="Chen A."/>
            <person name="Palaniappan K."/>
            <person name="Land M."/>
            <person name="Hauser L."/>
            <person name="Chang Y.J."/>
            <person name="Jeffries C.D."/>
            <person name="Detter J.C."/>
            <person name="Rohde M."/>
            <person name="Brambilla E."/>
            <person name="Spring S."/>
            <person name="Goker M."/>
            <person name="Sikorski J."/>
            <person name="Woyke T."/>
            <person name="Bristow J."/>
            <person name="Eisen J.A."/>
            <person name="Markowitz V."/>
            <person name="Hugenholtz P."/>
            <person name="Klenk H.P."/>
            <person name="Kyrpides N.C."/>
        </authorList>
    </citation>
    <scope>NUCLEOTIDE SEQUENCE [LARGE SCALE GENOMIC DNA]</scope>
    <source>
        <strain evidence="4">DSM 11293 / JCM 15392 / SEBR 4228</strain>
    </source>
</reference>
<dbReference type="KEGG" id="ssm:Spirs_3928"/>
<dbReference type="InterPro" id="IPR052906">
    <property type="entry name" value="Type_IV_Methyl-Rstrct_Enzyme"/>
</dbReference>
<dbReference type="REBASE" id="27166">
    <property type="entry name" value="SsmMMrrP"/>
</dbReference>
<evidence type="ECO:0000313" key="4">
    <source>
        <dbReference type="Proteomes" id="UP000002318"/>
    </source>
</evidence>
<dbReference type="eggNOG" id="COG1715">
    <property type="taxonomic scope" value="Bacteria"/>
</dbReference>
<protein>
    <submittedName>
        <fullName evidence="3">Restriction endonuclease</fullName>
    </submittedName>
</protein>
<dbReference type="HOGENOM" id="CLU_063822_2_0_12"/>
<proteinExistence type="predicted"/>
<name>E1R944_SEDSS</name>
<dbReference type="SUPFAM" id="SSF52980">
    <property type="entry name" value="Restriction endonuclease-like"/>
    <property type="match status" value="1"/>
</dbReference>
<dbReference type="Gene3D" id="3.40.1350.10">
    <property type="match status" value="1"/>
</dbReference>
<dbReference type="GO" id="GO:0009307">
    <property type="term" value="P:DNA restriction-modification system"/>
    <property type="evidence" value="ECO:0007669"/>
    <property type="project" value="InterPro"/>
</dbReference>
<keyword evidence="3" id="KW-0378">Hydrolase</keyword>
<dbReference type="GO" id="GO:0003677">
    <property type="term" value="F:DNA binding"/>
    <property type="evidence" value="ECO:0007669"/>
    <property type="project" value="InterPro"/>
</dbReference>
<dbReference type="GO" id="GO:0015666">
    <property type="term" value="F:restriction endodeoxyribonuclease activity"/>
    <property type="evidence" value="ECO:0007669"/>
    <property type="project" value="TreeGrafter"/>
</dbReference>
<dbReference type="Pfam" id="PF04471">
    <property type="entry name" value="Mrr_cat"/>
    <property type="match status" value="1"/>
</dbReference>
<dbReference type="Pfam" id="PF14338">
    <property type="entry name" value="Mrr_N"/>
    <property type="match status" value="1"/>
</dbReference>
<feature type="domain" description="Restriction endonuclease type IV Mrr" evidence="1">
    <location>
        <begin position="158"/>
        <end position="277"/>
    </location>
</feature>
<dbReference type="STRING" id="573413.Spirs_3928"/>
<keyword evidence="3" id="KW-0540">Nuclease</keyword>
<evidence type="ECO:0000259" key="1">
    <source>
        <dbReference type="Pfam" id="PF04471"/>
    </source>
</evidence>
<accession>E1R944</accession>
<feature type="domain" description="Restriction system protein Mrr-like N-terminal" evidence="2">
    <location>
        <begin position="6"/>
        <end position="91"/>
    </location>
</feature>
<organism evidence="3 4">
    <name type="scientific">Sediminispirochaeta smaragdinae (strain DSM 11293 / JCM 15392 / SEBR 4228)</name>
    <name type="common">Spirochaeta smaragdinae</name>
    <dbReference type="NCBI Taxonomy" id="573413"/>
    <lineage>
        <taxon>Bacteria</taxon>
        <taxon>Pseudomonadati</taxon>
        <taxon>Spirochaetota</taxon>
        <taxon>Spirochaetia</taxon>
        <taxon>Spirochaetales</taxon>
        <taxon>Spirochaetaceae</taxon>
        <taxon>Sediminispirochaeta</taxon>
    </lineage>
</organism>
<dbReference type="AlphaFoldDB" id="E1R944"/>
<dbReference type="EMBL" id="CP002116">
    <property type="protein sequence ID" value="ADK83013.1"/>
    <property type="molecule type" value="Genomic_DNA"/>
</dbReference>
<keyword evidence="3" id="KW-0255">Endonuclease</keyword>
<evidence type="ECO:0000259" key="2">
    <source>
        <dbReference type="Pfam" id="PF14338"/>
    </source>
</evidence>
<keyword evidence="4" id="KW-1185">Reference proteome</keyword>
<gene>
    <name evidence="3" type="ordered locus">Spirs_3928</name>
</gene>
<dbReference type="RefSeq" id="WP_013256472.1">
    <property type="nucleotide sequence ID" value="NC_014364.1"/>
</dbReference>
<dbReference type="InterPro" id="IPR011335">
    <property type="entry name" value="Restrct_endonuc-II-like"/>
</dbReference>
<dbReference type="InterPro" id="IPR025745">
    <property type="entry name" value="Mrr-like_N_dom"/>
</dbReference>
<dbReference type="OrthoDB" id="9803736at2"/>
<dbReference type="InterPro" id="IPR011856">
    <property type="entry name" value="tRNA_endonuc-like_dom_sf"/>
</dbReference>
<dbReference type="PANTHER" id="PTHR30015:SF7">
    <property type="entry name" value="TYPE IV METHYL-DIRECTED RESTRICTION ENZYME ECOKMRR"/>
    <property type="match status" value="1"/>
</dbReference>
<dbReference type="Proteomes" id="UP000002318">
    <property type="component" value="Chromosome"/>
</dbReference>
<dbReference type="PANTHER" id="PTHR30015">
    <property type="entry name" value="MRR RESTRICTION SYSTEM PROTEIN"/>
    <property type="match status" value="1"/>
</dbReference>
<evidence type="ECO:0000313" key="3">
    <source>
        <dbReference type="EMBL" id="ADK83013.1"/>
    </source>
</evidence>
<sequence>MAIPDYETLMLPILKFLSDSKNRKTSEIVQHMIEEFNISPEEAKELIPSGRAKLISNRVGWACTYLRKAGLIESPQRAYNQITQVGLEAFKSKPQKIDTAFLSRYERFQEFKEEHTERSNRKSNNKITIEEKTPEEIIGIQSQLINNSLSRDLLDVISTMEPTNFEQLVVDLLLAMGYGGTVDDAGSAIGQTNDGGIDGVIKEDILGLDTIFIQAKRWKNTVPIKEVRDFAGALLSKKSNKGVFITTSTFPDRAYDFVSTIDRKIILIDGKRLANLMIKFNLGVGTKEVIEIKEIDTDYFTT</sequence>
<dbReference type="InterPro" id="IPR007560">
    <property type="entry name" value="Restrct_endonuc_IV_Mrr"/>
</dbReference>